<evidence type="ECO:0000313" key="3">
    <source>
        <dbReference type="EMBL" id="KAJ6632650.1"/>
    </source>
</evidence>
<organism evidence="3 4">
    <name type="scientific">Pseudolycoriella hygida</name>
    <dbReference type="NCBI Taxonomy" id="35572"/>
    <lineage>
        <taxon>Eukaryota</taxon>
        <taxon>Metazoa</taxon>
        <taxon>Ecdysozoa</taxon>
        <taxon>Arthropoda</taxon>
        <taxon>Hexapoda</taxon>
        <taxon>Insecta</taxon>
        <taxon>Pterygota</taxon>
        <taxon>Neoptera</taxon>
        <taxon>Endopterygota</taxon>
        <taxon>Diptera</taxon>
        <taxon>Nematocera</taxon>
        <taxon>Sciaroidea</taxon>
        <taxon>Sciaridae</taxon>
        <taxon>Pseudolycoriella</taxon>
    </lineage>
</organism>
<feature type="chain" id="PRO_5040288012" evidence="1">
    <location>
        <begin position="18"/>
        <end position="375"/>
    </location>
</feature>
<dbReference type="OrthoDB" id="5866690at2759"/>
<accession>A0A9Q0MNA7</accession>
<protein>
    <submittedName>
        <fullName evidence="3">Lipase</fullName>
    </submittedName>
</protein>
<feature type="signal peptide" evidence="1">
    <location>
        <begin position="1"/>
        <end position="17"/>
    </location>
</feature>
<gene>
    <name evidence="3" type="primary">LIP_4</name>
    <name evidence="3" type="ORF">Bhyg_15736</name>
</gene>
<dbReference type="GO" id="GO:0006629">
    <property type="term" value="P:lipid metabolic process"/>
    <property type="evidence" value="ECO:0007669"/>
    <property type="project" value="InterPro"/>
</dbReference>
<dbReference type="CDD" id="cd00519">
    <property type="entry name" value="Lipase_3"/>
    <property type="match status" value="1"/>
</dbReference>
<evidence type="ECO:0000259" key="2">
    <source>
        <dbReference type="Pfam" id="PF01764"/>
    </source>
</evidence>
<comment type="caution">
    <text evidence="3">The sequence shown here is derived from an EMBL/GenBank/DDBJ whole genome shotgun (WGS) entry which is preliminary data.</text>
</comment>
<feature type="domain" description="Fungal lipase-type" evidence="2">
    <location>
        <begin position="129"/>
        <end position="262"/>
    </location>
</feature>
<sequence length="375" mass="41859">MVFKSILVTLMVMSCLGDESTTYTPEIDQYVLKILIPLLNPLNGLLFDGPASVSNAPAKENKNKLPSVEQMNYYMYYAAAAYYGYDLKKLSCKYCSKFKDDISDHKVIVNNIHNTLGLVTVSEKRQEIVVAYRGSWNIWNYVLSAISLNSGNGKSGIKIHAGFRIAAESLYPDTVRALRRYLKKYPDFKIVLAGHSLGGAIARIIYYFLADSKTFPSSTFELYTYGEPRVGNINFADFMNCQQITTARVVARADIICHYPPTSILGTNLLINDYFIHPQTEFWIDGKKNQHFCNNTFYEDPACSMSMGPLYSLIDHVIYFDVNISDGFGQLLSIAHLPFGLLNPFEDLPPLPKPLENILSGVTGGTASVLSPLLG</sequence>
<dbReference type="Pfam" id="PF01764">
    <property type="entry name" value="Lipase_3"/>
    <property type="match status" value="1"/>
</dbReference>
<dbReference type="InterPro" id="IPR002921">
    <property type="entry name" value="Fungal_lipase-type"/>
</dbReference>
<name>A0A9Q0MNA7_9DIPT</name>
<dbReference type="PANTHER" id="PTHR45908:SF19">
    <property type="entry name" value="FUNGAL LIPASE-LIKE DOMAIN-CONTAINING PROTEIN"/>
    <property type="match status" value="1"/>
</dbReference>
<reference evidence="3" key="1">
    <citation type="submission" date="2022-07" db="EMBL/GenBank/DDBJ databases">
        <authorList>
            <person name="Trinca V."/>
            <person name="Uliana J.V.C."/>
            <person name="Torres T.T."/>
            <person name="Ward R.J."/>
            <person name="Monesi N."/>
        </authorList>
    </citation>
    <scope>NUCLEOTIDE SEQUENCE</scope>
    <source>
        <strain evidence="3">HSMRA1968</strain>
        <tissue evidence="3">Whole embryos</tissue>
    </source>
</reference>
<evidence type="ECO:0000313" key="4">
    <source>
        <dbReference type="Proteomes" id="UP001151699"/>
    </source>
</evidence>
<dbReference type="PROSITE" id="PS51257">
    <property type="entry name" value="PROKAR_LIPOPROTEIN"/>
    <property type="match status" value="1"/>
</dbReference>
<evidence type="ECO:0000256" key="1">
    <source>
        <dbReference type="SAM" id="SignalP"/>
    </source>
</evidence>
<keyword evidence="1" id="KW-0732">Signal</keyword>
<dbReference type="AlphaFoldDB" id="A0A9Q0MNA7"/>
<proteinExistence type="predicted"/>
<dbReference type="SUPFAM" id="SSF53474">
    <property type="entry name" value="alpha/beta-Hydrolases"/>
    <property type="match status" value="1"/>
</dbReference>
<dbReference type="EMBL" id="WJQU01002620">
    <property type="protein sequence ID" value="KAJ6632650.1"/>
    <property type="molecule type" value="Genomic_DNA"/>
</dbReference>
<dbReference type="PANTHER" id="PTHR45908">
    <property type="entry name" value="PROTEIN CBG11750-RELATED"/>
    <property type="match status" value="1"/>
</dbReference>
<keyword evidence="4" id="KW-1185">Reference proteome</keyword>
<dbReference type="InterPro" id="IPR029058">
    <property type="entry name" value="AB_hydrolase_fold"/>
</dbReference>
<dbReference type="Gene3D" id="3.40.50.1820">
    <property type="entry name" value="alpha/beta hydrolase"/>
    <property type="match status" value="1"/>
</dbReference>
<dbReference type="Proteomes" id="UP001151699">
    <property type="component" value="Unassembled WGS sequence"/>
</dbReference>